<organism evidence="1 2">
    <name type="scientific">Mytilus galloprovincialis</name>
    <name type="common">Mediterranean mussel</name>
    <dbReference type="NCBI Taxonomy" id="29158"/>
    <lineage>
        <taxon>Eukaryota</taxon>
        <taxon>Metazoa</taxon>
        <taxon>Spiralia</taxon>
        <taxon>Lophotrochozoa</taxon>
        <taxon>Mollusca</taxon>
        <taxon>Bivalvia</taxon>
        <taxon>Autobranchia</taxon>
        <taxon>Pteriomorphia</taxon>
        <taxon>Mytilida</taxon>
        <taxon>Mytiloidea</taxon>
        <taxon>Mytilidae</taxon>
        <taxon>Mytilinae</taxon>
        <taxon>Mytilus</taxon>
    </lineage>
</organism>
<accession>A0A8B6FZ38</accession>
<proteinExistence type="predicted"/>
<dbReference type="EMBL" id="UYJE01007520">
    <property type="protein sequence ID" value="VDI55657.1"/>
    <property type="molecule type" value="Genomic_DNA"/>
</dbReference>
<dbReference type="AlphaFoldDB" id="A0A8B6FZ38"/>
<protein>
    <submittedName>
        <fullName evidence="1">Uncharacterized protein</fullName>
    </submittedName>
</protein>
<comment type="caution">
    <text evidence="1">The sequence shown here is derived from an EMBL/GenBank/DDBJ whole genome shotgun (WGS) entry which is preliminary data.</text>
</comment>
<dbReference type="Proteomes" id="UP000596742">
    <property type="component" value="Unassembled WGS sequence"/>
</dbReference>
<dbReference type="OrthoDB" id="10077626at2759"/>
<reference evidence="1" key="1">
    <citation type="submission" date="2018-11" db="EMBL/GenBank/DDBJ databases">
        <authorList>
            <person name="Alioto T."/>
            <person name="Alioto T."/>
        </authorList>
    </citation>
    <scope>NUCLEOTIDE SEQUENCE</scope>
</reference>
<sequence>MQNIEVSCYPSKLECYKTYLDRTVYKDATETTESLVKGYKHNGNQISGEEPASVFLKNWFKKRVIQDLNLLGSKNAKEFVEGFGFQLYEVGLIPENAEFLKNTNTTTGDRKKRQLISMDCPNGAEPTIKYGYTNTQGCDWLYVCEPTLSNDGHGNSVELDCPKSHVRDRVYMSCLCCPGDNTVSACDCQAMNYG</sequence>
<name>A0A8B6FZ38_MYTGA</name>
<gene>
    <name evidence="1" type="ORF">MGAL_10B062516</name>
</gene>
<keyword evidence="2" id="KW-1185">Reference proteome</keyword>
<evidence type="ECO:0000313" key="2">
    <source>
        <dbReference type="Proteomes" id="UP000596742"/>
    </source>
</evidence>
<evidence type="ECO:0000313" key="1">
    <source>
        <dbReference type="EMBL" id="VDI55657.1"/>
    </source>
</evidence>